<dbReference type="GO" id="GO:0008270">
    <property type="term" value="F:zinc ion binding"/>
    <property type="evidence" value="ECO:0007669"/>
    <property type="project" value="UniProtKB-KW"/>
</dbReference>
<keyword evidence="1" id="KW-0479">Metal-binding</keyword>
<dbReference type="Proteomes" id="UP000838412">
    <property type="component" value="Chromosome 2"/>
</dbReference>
<feature type="domain" description="MYND-type" evidence="6">
    <location>
        <begin position="443"/>
        <end position="484"/>
    </location>
</feature>
<evidence type="ECO:0000256" key="1">
    <source>
        <dbReference type="ARBA" id="ARBA00022723"/>
    </source>
</evidence>
<dbReference type="PROSITE" id="PS50865">
    <property type="entry name" value="ZF_MYND_2"/>
    <property type="match status" value="1"/>
</dbReference>
<feature type="region of interest" description="Disordered" evidence="5">
    <location>
        <begin position="1"/>
        <end position="45"/>
    </location>
</feature>
<evidence type="ECO:0000256" key="3">
    <source>
        <dbReference type="ARBA" id="ARBA00022833"/>
    </source>
</evidence>
<keyword evidence="2 4" id="KW-0863">Zinc-finger</keyword>
<evidence type="ECO:0000259" key="6">
    <source>
        <dbReference type="PROSITE" id="PS50865"/>
    </source>
</evidence>
<feature type="compositionally biased region" description="Low complexity" evidence="5">
    <location>
        <begin position="1"/>
        <end position="10"/>
    </location>
</feature>
<evidence type="ECO:0000256" key="2">
    <source>
        <dbReference type="ARBA" id="ARBA00022771"/>
    </source>
</evidence>
<dbReference type="Pfam" id="PF01753">
    <property type="entry name" value="zf-MYND"/>
    <property type="match status" value="1"/>
</dbReference>
<feature type="compositionally biased region" description="Polar residues" evidence="5">
    <location>
        <begin position="25"/>
        <end position="39"/>
    </location>
</feature>
<gene>
    <name evidence="7" type="primary">Hypp1560</name>
    <name evidence="7" type="ORF">BLAG_LOCUS14560</name>
</gene>
<proteinExistence type="predicted"/>
<feature type="compositionally biased region" description="Acidic residues" evidence="5">
    <location>
        <begin position="129"/>
        <end position="149"/>
    </location>
</feature>
<evidence type="ECO:0000313" key="7">
    <source>
        <dbReference type="EMBL" id="CAH1255558.1"/>
    </source>
</evidence>
<sequence length="498" mass="55025">MASAFSSSATAEKESTASVLPPSGKVSSDQCPDSPNQDGPLQHDDERDDCMCPDCIDNICGVSEMLIKAFLSNTQYVTQAARSVTEKALGSLSVVQNVNGKEDAKGKSIGKGDSQDHAGSGQVWKTCPEDESDDSEEDSDCSDDTDSEESGILFLPTKYQAKLFMSFSEGILRSLLSQLLNVTASSKRDQRPCLYPRGFPKLDNIDIGELIYLMTYYEPAALKVAELTPDILPSVEVLLLEATGAEIRAKALSGEDHAMMCQVCINDSVEGAAFGESSDEEYDELCYYSLLLLCVKNAVMTINPEKLASLVQEKDQMTRSLIALMHSGLLPTMWTAVMICLYVAEMGGERCAGILRNQGLLAAAEKLLLITEAWKQCAFTLCLRKHTDLLVKALRQPGSVDFFKQKSREDRFLLRHGHQECLMTETLDDVTDVCPSWPITCSAARCWRSEEVGRPFKRCERCGFARYCSGECMQNHLPRHAKDCFTREDLMAAIQEHE</sequence>
<evidence type="ECO:0000256" key="4">
    <source>
        <dbReference type="PROSITE-ProRule" id="PRU00134"/>
    </source>
</evidence>
<dbReference type="Gene3D" id="6.10.140.2220">
    <property type="match status" value="1"/>
</dbReference>
<name>A0A8J9ZJ32_BRALA</name>
<keyword evidence="3" id="KW-0862">Zinc</keyword>
<organism evidence="7 8">
    <name type="scientific">Branchiostoma lanceolatum</name>
    <name type="common">Common lancelet</name>
    <name type="synonym">Amphioxus lanceolatum</name>
    <dbReference type="NCBI Taxonomy" id="7740"/>
    <lineage>
        <taxon>Eukaryota</taxon>
        <taxon>Metazoa</taxon>
        <taxon>Chordata</taxon>
        <taxon>Cephalochordata</taxon>
        <taxon>Leptocardii</taxon>
        <taxon>Amphioxiformes</taxon>
        <taxon>Branchiostomatidae</taxon>
        <taxon>Branchiostoma</taxon>
    </lineage>
</organism>
<accession>A0A8J9ZJ32</accession>
<feature type="region of interest" description="Disordered" evidence="5">
    <location>
        <begin position="102"/>
        <end position="149"/>
    </location>
</feature>
<evidence type="ECO:0000313" key="8">
    <source>
        <dbReference type="Proteomes" id="UP000838412"/>
    </source>
</evidence>
<dbReference type="AlphaFoldDB" id="A0A8J9ZJ32"/>
<dbReference type="OrthoDB" id="9981224at2759"/>
<dbReference type="EMBL" id="OV696687">
    <property type="protein sequence ID" value="CAH1255558.1"/>
    <property type="molecule type" value="Genomic_DNA"/>
</dbReference>
<keyword evidence="8" id="KW-1185">Reference proteome</keyword>
<reference evidence="7" key="1">
    <citation type="submission" date="2022-01" db="EMBL/GenBank/DDBJ databases">
        <authorList>
            <person name="Braso-Vives M."/>
        </authorList>
    </citation>
    <scope>NUCLEOTIDE SEQUENCE</scope>
</reference>
<evidence type="ECO:0000256" key="5">
    <source>
        <dbReference type="SAM" id="MobiDB-lite"/>
    </source>
</evidence>
<dbReference type="SUPFAM" id="SSF144232">
    <property type="entry name" value="HIT/MYND zinc finger-like"/>
    <property type="match status" value="1"/>
</dbReference>
<dbReference type="InterPro" id="IPR002893">
    <property type="entry name" value="Znf_MYND"/>
</dbReference>
<protein>
    <submittedName>
        <fullName evidence="7">Hypp1560 protein</fullName>
    </submittedName>
</protein>